<dbReference type="InterPro" id="IPR031107">
    <property type="entry name" value="Small_HSP"/>
</dbReference>
<dbReference type="InterPro" id="IPR008978">
    <property type="entry name" value="HSP20-like_chaperone"/>
</dbReference>
<name>A0AAW1RZ75_9CHLO</name>
<feature type="compositionally biased region" description="Polar residues" evidence="4">
    <location>
        <begin position="1"/>
        <end position="30"/>
    </location>
</feature>
<keyword evidence="1" id="KW-0346">Stress response</keyword>
<dbReference type="PROSITE" id="PS01031">
    <property type="entry name" value="SHSP"/>
    <property type="match status" value="1"/>
</dbReference>
<dbReference type="EMBL" id="JALJOS010000005">
    <property type="protein sequence ID" value="KAK9839004.1"/>
    <property type="molecule type" value="Genomic_DNA"/>
</dbReference>
<sequence length="197" mass="21741">MQTTTSSMQQSLARTSRLSSRPAVTQQFHSSVVRPAARRCTSAPQAFLRGGCGMPSGYRRADQQVLDQMLREVMGLSSPGSQQAARDYKLPLPVDAADEGSAYVFRADIPGVLRQDLRVQTKDNKLTISGKRERSSQPQDGSQQRLERTFGKFSRQLRLPEDADCNSIKAKVDNGVLTVTISKLEKLPGVEEVQVVF</sequence>
<reference evidence="6 7" key="1">
    <citation type="journal article" date="2024" name="Nat. Commun.">
        <title>Phylogenomics reveals the evolutionary origins of lichenization in chlorophyte algae.</title>
        <authorList>
            <person name="Puginier C."/>
            <person name="Libourel C."/>
            <person name="Otte J."/>
            <person name="Skaloud P."/>
            <person name="Haon M."/>
            <person name="Grisel S."/>
            <person name="Petersen M."/>
            <person name="Berrin J.G."/>
            <person name="Delaux P.M."/>
            <person name="Dal Grande F."/>
            <person name="Keller J."/>
        </authorList>
    </citation>
    <scope>NUCLEOTIDE SEQUENCE [LARGE SCALE GENOMIC DNA]</scope>
    <source>
        <strain evidence="6 7">SAG 2145</strain>
    </source>
</reference>
<comment type="similarity">
    <text evidence="2 3">Belongs to the small heat shock protein (HSP20) family.</text>
</comment>
<evidence type="ECO:0000256" key="1">
    <source>
        <dbReference type="ARBA" id="ARBA00023016"/>
    </source>
</evidence>
<feature type="region of interest" description="Disordered" evidence="4">
    <location>
        <begin position="124"/>
        <end position="146"/>
    </location>
</feature>
<keyword evidence="7" id="KW-1185">Reference proteome</keyword>
<evidence type="ECO:0000259" key="5">
    <source>
        <dbReference type="PROSITE" id="PS01031"/>
    </source>
</evidence>
<evidence type="ECO:0000313" key="7">
    <source>
        <dbReference type="Proteomes" id="UP001438707"/>
    </source>
</evidence>
<dbReference type="SUPFAM" id="SSF49764">
    <property type="entry name" value="HSP20-like chaperones"/>
    <property type="match status" value="1"/>
</dbReference>
<evidence type="ECO:0000256" key="2">
    <source>
        <dbReference type="PROSITE-ProRule" id="PRU00285"/>
    </source>
</evidence>
<proteinExistence type="inferred from homology"/>
<comment type="caution">
    <text evidence="6">The sequence shown here is derived from an EMBL/GenBank/DDBJ whole genome shotgun (WGS) entry which is preliminary data.</text>
</comment>
<accession>A0AAW1RZ75</accession>
<feature type="domain" description="SHSP" evidence="5">
    <location>
        <begin position="83"/>
        <end position="197"/>
    </location>
</feature>
<dbReference type="Pfam" id="PF00011">
    <property type="entry name" value="HSP20"/>
    <property type="match status" value="1"/>
</dbReference>
<evidence type="ECO:0000256" key="3">
    <source>
        <dbReference type="RuleBase" id="RU003616"/>
    </source>
</evidence>
<dbReference type="AlphaFoldDB" id="A0AAW1RZ75"/>
<protein>
    <recommendedName>
        <fullName evidence="5">SHSP domain-containing protein</fullName>
    </recommendedName>
</protein>
<gene>
    <name evidence="6" type="ORF">WJX74_007655</name>
</gene>
<evidence type="ECO:0000313" key="6">
    <source>
        <dbReference type="EMBL" id="KAK9839004.1"/>
    </source>
</evidence>
<dbReference type="InterPro" id="IPR002068">
    <property type="entry name" value="A-crystallin/Hsp20_dom"/>
</dbReference>
<organism evidence="6 7">
    <name type="scientific">Apatococcus lobatus</name>
    <dbReference type="NCBI Taxonomy" id="904363"/>
    <lineage>
        <taxon>Eukaryota</taxon>
        <taxon>Viridiplantae</taxon>
        <taxon>Chlorophyta</taxon>
        <taxon>core chlorophytes</taxon>
        <taxon>Trebouxiophyceae</taxon>
        <taxon>Chlorellales</taxon>
        <taxon>Chlorellaceae</taxon>
        <taxon>Apatococcus</taxon>
    </lineage>
</organism>
<evidence type="ECO:0000256" key="4">
    <source>
        <dbReference type="SAM" id="MobiDB-lite"/>
    </source>
</evidence>
<feature type="compositionally biased region" description="Basic and acidic residues" evidence="4">
    <location>
        <begin position="124"/>
        <end position="135"/>
    </location>
</feature>
<dbReference type="PANTHER" id="PTHR11527">
    <property type="entry name" value="HEAT-SHOCK PROTEIN 20 FAMILY MEMBER"/>
    <property type="match status" value="1"/>
</dbReference>
<dbReference type="Gene3D" id="2.60.40.790">
    <property type="match status" value="1"/>
</dbReference>
<feature type="region of interest" description="Disordered" evidence="4">
    <location>
        <begin position="1"/>
        <end position="31"/>
    </location>
</feature>
<dbReference type="Proteomes" id="UP001438707">
    <property type="component" value="Unassembled WGS sequence"/>
</dbReference>